<evidence type="ECO:0000259" key="13">
    <source>
        <dbReference type="Pfam" id="PF02581"/>
    </source>
</evidence>
<comment type="catalytic activity">
    <reaction evidence="8 10 11">
        <text>2-(2-carboxy-4-methylthiazol-5-yl)ethyl phosphate + 4-amino-2-methyl-5-(diphosphooxymethyl)pyrimidine + 2 H(+) = thiamine phosphate + CO2 + diphosphate</text>
        <dbReference type="Rhea" id="RHEA:47848"/>
        <dbReference type="ChEBI" id="CHEBI:15378"/>
        <dbReference type="ChEBI" id="CHEBI:16526"/>
        <dbReference type="ChEBI" id="CHEBI:33019"/>
        <dbReference type="ChEBI" id="CHEBI:37575"/>
        <dbReference type="ChEBI" id="CHEBI:57841"/>
        <dbReference type="ChEBI" id="CHEBI:62890"/>
        <dbReference type="EC" id="2.5.1.3"/>
    </reaction>
</comment>
<evidence type="ECO:0000256" key="1">
    <source>
        <dbReference type="ARBA" id="ARBA00003814"/>
    </source>
</evidence>
<feature type="binding site" evidence="10">
    <location>
        <begin position="182"/>
        <end position="183"/>
    </location>
    <ligand>
        <name>2-[(2R,5Z)-2-carboxy-4-methylthiazol-5(2H)-ylidene]ethyl phosphate</name>
        <dbReference type="ChEBI" id="CHEBI:62899"/>
    </ligand>
</feature>
<feature type="binding site" evidence="10">
    <location>
        <position position="162"/>
    </location>
    <ligand>
        <name>2-[(2R,5Z)-2-carboxy-4-methylthiazol-5(2H)-ylidene]ethyl phosphate</name>
        <dbReference type="ChEBI" id="CHEBI:62899"/>
    </ligand>
</feature>
<evidence type="ECO:0000256" key="12">
    <source>
        <dbReference type="RuleBase" id="RU004253"/>
    </source>
</evidence>
<evidence type="ECO:0000256" key="5">
    <source>
        <dbReference type="ARBA" id="ARBA00022842"/>
    </source>
</evidence>
<dbReference type="GO" id="GO:0004789">
    <property type="term" value="F:thiamine-phosphate diphosphorylase activity"/>
    <property type="evidence" value="ECO:0007669"/>
    <property type="project" value="UniProtKB-UniRule"/>
</dbReference>
<protein>
    <recommendedName>
        <fullName evidence="10">Thiamine-phosphate synthase</fullName>
        <shortName evidence="10">TP synthase</shortName>
        <shortName evidence="10">TPS</shortName>
        <ecNumber evidence="10">2.5.1.3</ecNumber>
    </recommendedName>
    <alternativeName>
        <fullName evidence="10">Thiamine-phosphate pyrophosphorylase</fullName>
        <shortName evidence="10">TMP pyrophosphorylase</shortName>
        <shortName evidence="10">TMP-PPase</shortName>
    </alternativeName>
</protein>
<evidence type="ECO:0000256" key="10">
    <source>
        <dbReference type="HAMAP-Rule" id="MF_00097"/>
    </source>
</evidence>
<dbReference type="SUPFAM" id="SSF51391">
    <property type="entry name" value="Thiamin phosphate synthase"/>
    <property type="match status" value="1"/>
</dbReference>
<dbReference type="UniPathway" id="UPA00060">
    <property type="reaction ID" value="UER00141"/>
</dbReference>
<dbReference type="AlphaFoldDB" id="Q3A7P2"/>
<dbReference type="GO" id="GO:0000287">
    <property type="term" value="F:magnesium ion binding"/>
    <property type="evidence" value="ECO:0007669"/>
    <property type="project" value="UniProtKB-UniRule"/>
</dbReference>
<dbReference type="GO" id="GO:0009228">
    <property type="term" value="P:thiamine biosynthetic process"/>
    <property type="evidence" value="ECO:0007669"/>
    <property type="project" value="UniProtKB-KW"/>
</dbReference>
<dbReference type="InterPro" id="IPR022998">
    <property type="entry name" value="ThiamineP_synth_TenI"/>
</dbReference>
<keyword evidence="6 10" id="KW-0784">Thiamine biosynthesis</keyword>
<dbReference type="InterPro" id="IPR034291">
    <property type="entry name" value="TMP_synthase"/>
</dbReference>
<dbReference type="HAMAP" id="MF_00097">
    <property type="entry name" value="TMP_synthase"/>
    <property type="match status" value="1"/>
</dbReference>
<feature type="domain" description="Thiamine phosphate synthase/TenI" evidence="13">
    <location>
        <begin position="9"/>
        <end position="185"/>
    </location>
</feature>
<dbReference type="NCBIfam" id="TIGR00693">
    <property type="entry name" value="thiE"/>
    <property type="match status" value="1"/>
</dbReference>
<dbReference type="GO" id="GO:0005737">
    <property type="term" value="C:cytoplasm"/>
    <property type="evidence" value="ECO:0007669"/>
    <property type="project" value="TreeGrafter"/>
</dbReference>
<gene>
    <name evidence="14" type="primary">tenI-1</name>
    <name evidence="10" type="synonym">thiE</name>
    <name evidence="14" type="ordered locus">Pcar_0342</name>
</gene>
<dbReference type="InterPro" id="IPR036206">
    <property type="entry name" value="ThiamineP_synth_sf"/>
</dbReference>
<evidence type="ECO:0000256" key="4">
    <source>
        <dbReference type="ARBA" id="ARBA00022723"/>
    </source>
</evidence>
<reference evidence="14 15" key="2">
    <citation type="journal article" date="2012" name="BMC Genomics">
        <title>The genome of Pelobacter carbinolicus reveals surprising metabolic capabilities and physiological features.</title>
        <authorList>
            <person name="Aklujkar M."/>
            <person name="Haveman S.A."/>
            <person name="Didonato R.Jr."/>
            <person name="Chertkov O."/>
            <person name="Han C.S."/>
            <person name="Land M.L."/>
            <person name="Brown P."/>
            <person name="Lovley D.R."/>
        </authorList>
    </citation>
    <scope>NUCLEOTIDE SEQUENCE [LARGE SCALE GENOMIC DNA]</scope>
    <source>
        <strain evidence="15">DSM 2380 / NBRC 103641 / GraBd1</strain>
    </source>
</reference>
<dbReference type="Proteomes" id="UP000002534">
    <property type="component" value="Chromosome"/>
</dbReference>
<dbReference type="FunFam" id="3.20.20.70:FF:000096">
    <property type="entry name" value="Thiamine-phosphate synthase"/>
    <property type="match status" value="1"/>
</dbReference>
<feature type="binding site" evidence="10">
    <location>
        <begin position="132"/>
        <end position="134"/>
    </location>
    <ligand>
        <name>2-[(2R,5Z)-2-carboxy-4-methylthiazol-5(2H)-ylidene]ethyl phosphate</name>
        <dbReference type="ChEBI" id="CHEBI:62899"/>
    </ligand>
</feature>
<feature type="binding site" evidence="10">
    <location>
        <begin position="35"/>
        <end position="39"/>
    </location>
    <ligand>
        <name>4-amino-2-methyl-5-(diphosphooxymethyl)pyrimidine</name>
        <dbReference type="ChEBI" id="CHEBI:57841"/>
    </ligand>
</feature>
<proteinExistence type="inferred from homology"/>
<dbReference type="GO" id="GO:0009229">
    <property type="term" value="P:thiamine diphosphate biosynthetic process"/>
    <property type="evidence" value="ECO:0007669"/>
    <property type="project" value="UniProtKB-UniRule"/>
</dbReference>
<comment type="catalytic activity">
    <reaction evidence="9 10 11">
        <text>2-[(2R,5Z)-2-carboxy-4-methylthiazol-5(2H)-ylidene]ethyl phosphate + 4-amino-2-methyl-5-(diphosphooxymethyl)pyrimidine + 2 H(+) = thiamine phosphate + CO2 + diphosphate</text>
        <dbReference type="Rhea" id="RHEA:47844"/>
        <dbReference type="ChEBI" id="CHEBI:15378"/>
        <dbReference type="ChEBI" id="CHEBI:16526"/>
        <dbReference type="ChEBI" id="CHEBI:33019"/>
        <dbReference type="ChEBI" id="CHEBI:37575"/>
        <dbReference type="ChEBI" id="CHEBI:57841"/>
        <dbReference type="ChEBI" id="CHEBI:62899"/>
        <dbReference type="EC" id="2.5.1.3"/>
    </reaction>
</comment>
<accession>Q3A7P2</accession>
<dbReference type="eggNOG" id="COG0352">
    <property type="taxonomic scope" value="Bacteria"/>
</dbReference>
<evidence type="ECO:0000256" key="3">
    <source>
        <dbReference type="ARBA" id="ARBA00022679"/>
    </source>
</evidence>
<dbReference type="PANTHER" id="PTHR20857">
    <property type="entry name" value="THIAMINE-PHOSPHATE PYROPHOSPHORYLASE"/>
    <property type="match status" value="1"/>
</dbReference>
<dbReference type="EC" id="2.5.1.3" evidence="10"/>
<sequence>MTREDICGVYLITESVPDMLERVRIALANGVKVVQYRGKNDPEAKRLPMANRLRCLCGEYGAFFIVNDDPGLALACRADGVHLGQGDGSVMQARQMLGEAALIGVSTHSLSEAEQAQRQGADYIGFGCLFATASKRDTVSASLDELRLVRHVVSLPIVAIGGIHIGNAALAVQAGADAVAVISAVMQADDCKSTVCELDRQCRALI</sequence>
<dbReference type="PANTHER" id="PTHR20857:SF15">
    <property type="entry name" value="THIAMINE-PHOSPHATE SYNTHASE"/>
    <property type="match status" value="1"/>
</dbReference>
<dbReference type="EMBL" id="CP000142">
    <property type="protein sequence ID" value="ABA87602.1"/>
    <property type="molecule type" value="Genomic_DNA"/>
</dbReference>
<keyword evidence="3 10" id="KW-0808">Transferase</keyword>
<comment type="similarity">
    <text evidence="10 11">Belongs to the thiamine-phosphate synthase family.</text>
</comment>
<comment type="cofactor">
    <cofactor evidence="10">
        <name>Mg(2+)</name>
        <dbReference type="ChEBI" id="CHEBI:18420"/>
    </cofactor>
    <text evidence="10">Binds 1 Mg(2+) ion per subunit.</text>
</comment>
<dbReference type="Pfam" id="PF02581">
    <property type="entry name" value="TMP-TENI"/>
    <property type="match status" value="1"/>
</dbReference>
<keyword evidence="5 10" id="KW-0460">Magnesium</keyword>
<dbReference type="STRING" id="338963.Pcar_0342"/>
<evidence type="ECO:0000256" key="8">
    <source>
        <dbReference type="ARBA" id="ARBA00047851"/>
    </source>
</evidence>
<dbReference type="CDD" id="cd00564">
    <property type="entry name" value="TMP_TenI"/>
    <property type="match status" value="1"/>
</dbReference>
<keyword evidence="15" id="KW-1185">Reference proteome</keyword>
<name>Q3A7P2_SYNC1</name>
<comment type="pathway">
    <text evidence="2 10 12">Cofactor biosynthesis; thiamine diphosphate biosynthesis; thiamine phosphate from 4-amino-2-methyl-5-diphosphomethylpyrimidine and 4-methyl-5-(2-phosphoethyl)-thiazole: step 1/1.</text>
</comment>
<feature type="binding site" evidence="10">
    <location>
        <position position="67"/>
    </location>
    <ligand>
        <name>4-amino-2-methyl-5-(diphosphooxymethyl)pyrimidine</name>
        <dbReference type="ChEBI" id="CHEBI:57841"/>
    </ligand>
</feature>
<evidence type="ECO:0000256" key="2">
    <source>
        <dbReference type="ARBA" id="ARBA00005165"/>
    </source>
</evidence>
<dbReference type="OrthoDB" id="9810880at2"/>
<feature type="binding site" evidence="10">
    <location>
        <position position="87"/>
    </location>
    <ligand>
        <name>Mg(2+)</name>
        <dbReference type="ChEBI" id="CHEBI:18420"/>
    </ligand>
</feature>
<evidence type="ECO:0000256" key="11">
    <source>
        <dbReference type="RuleBase" id="RU003826"/>
    </source>
</evidence>
<dbReference type="KEGG" id="pca:Pcar_0342"/>
<evidence type="ECO:0000256" key="6">
    <source>
        <dbReference type="ARBA" id="ARBA00022977"/>
    </source>
</evidence>
<dbReference type="InterPro" id="IPR013785">
    <property type="entry name" value="Aldolase_TIM"/>
</dbReference>
<organism evidence="14 15">
    <name type="scientific">Syntrophotalea carbinolica (strain DSM 2380 / NBRC 103641 / GraBd1)</name>
    <name type="common">Pelobacter carbinolicus</name>
    <dbReference type="NCBI Taxonomy" id="338963"/>
    <lineage>
        <taxon>Bacteria</taxon>
        <taxon>Pseudomonadati</taxon>
        <taxon>Thermodesulfobacteriota</taxon>
        <taxon>Desulfuromonadia</taxon>
        <taxon>Desulfuromonadales</taxon>
        <taxon>Syntrophotaleaceae</taxon>
        <taxon>Syntrophotalea</taxon>
    </lineage>
</organism>
<comment type="catalytic activity">
    <reaction evidence="7 10 11">
        <text>4-methyl-5-(2-phosphooxyethyl)-thiazole + 4-amino-2-methyl-5-(diphosphooxymethyl)pyrimidine + H(+) = thiamine phosphate + diphosphate</text>
        <dbReference type="Rhea" id="RHEA:22328"/>
        <dbReference type="ChEBI" id="CHEBI:15378"/>
        <dbReference type="ChEBI" id="CHEBI:33019"/>
        <dbReference type="ChEBI" id="CHEBI:37575"/>
        <dbReference type="ChEBI" id="CHEBI:57841"/>
        <dbReference type="ChEBI" id="CHEBI:58296"/>
        <dbReference type="EC" id="2.5.1.3"/>
    </reaction>
</comment>
<feature type="binding site" evidence="10">
    <location>
        <position position="68"/>
    </location>
    <ligand>
        <name>Mg(2+)</name>
        <dbReference type="ChEBI" id="CHEBI:18420"/>
    </ligand>
</feature>
<dbReference type="HOGENOM" id="CLU_018272_3_4_7"/>
<evidence type="ECO:0000256" key="9">
    <source>
        <dbReference type="ARBA" id="ARBA00047883"/>
    </source>
</evidence>
<feature type="binding site" evidence="10">
    <location>
        <position position="106"/>
    </location>
    <ligand>
        <name>4-amino-2-methyl-5-(diphosphooxymethyl)pyrimidine</name>
        <dbReference type="ChEBI" id="CHEBI:57841"/>
    </ligand>
</feature>
<reference evidence="15" key="1">
    <citation type="submission" date="2005-10" db="EMBL/GenBank/DDBJ databases">
        <title>Complete sequence of Pelobacter carbinolicus DSM 2380.</title>
        <authorList>
            <person name="Copeland A."/>
            <person name="Lucas S."/>
            <person name="Lapidus A."/>
            <person name="Barry K."/>
            <person name="Detter J.C."/>
            <person name="Glavina T."/>
            <person name="Hammon N."/>
            <person name="Israni S."/>
            <person name="Pitluck S."/>
            <person name="Chertkov O."/>
            <person name="Schmutz J."/>
            <person name="Larimer F."/>
            <person name="Land M."/>
            <person name="Kyrpides N."/>
            <person name="Ivanova N."/>
            <person name="Richardson P."/>
        </authorList>
    </citation>
    <scope>NUCLEOTIDE SEQUENCE [LARGE SCALE GENOMIC DNA]</scope>
    <source>
        <strain evidence="15">DSM 2380 / NBRC 103641 / GraBd1</strain>
    </source>
</reference>
<keyword evidence="4 10" id="KW-0479">Metal-binding</keyword>
<evidence type="ECO:0000313" key="14">
    <source>
        <dbReference type="EMBL" id="ABA87602.1"/>
    </source>
</evidence>
<feature type="binding site" evidence="10">
    <location>
        <position position="135"/>
    </location>
    <ligand>
        <name>4-amino-2-methyl-5-(diphosphooxymethyl)pyrimidine</name>
        <dbReference type="ChEBI" id="CHEBI:57841"/>
    </ligand>
</feature>
<dbReference type="RefSeq" id="WP_011340020.1">
    <property type="nucleotide sequence ID" value="NC_007498.2"/>
</dbReference>
<evidence type="ECO:0000313" key="15">
    <source>
        <dbReference type="Proteomes" id="UP000002534"/>
    </source>
</evidence>
<comment type="function">
    <text evidence="1 10">Condenses 4-methyl-5-(beta-hydroxyethyl)thiazole monophosphate (THZ-P) and 2-methyl-4-amino-5-hydroxymethyl pyrimidine pyrophosphate (HMP-PP) to form thiamine monophosphate (TMP).</text>
</comment>
<dbReference type="Gene3D" id="3.20.20.70">
    <property type="entry name" value="Aldolase class I"/>
    <property type="match status" value="1"/>
</dbReference>
<evidence type="ECO:0000256" key="7">
    <source>
        <dbReference type="ARBA" id="ARBA00047334"/>
    </source>
</evidence>